<evidence type="ECO:0000313" key="1">
    <source>
        <dbReference type="EMBL" id="KAJ3539144.1"/>
    </source>
</evidence>
<keyword evidence="2" id="KW-1185">Reference proteome</keyword>
<organism evidence="1 2">
    <name type="scientific">Phlebia brevispora</name>
    <dbReference type="NCBI Taxonomy" id="194682"/>
    <lineage>
        <taxon>Eukaryota</taxon>
        <taxon>Fungi</taxon>
        <taxon>Dikarya</taxon>
        <taxon>Basidiomycota</taxon>
        <taxon>Agaricomycotina</taxon>
        <taxon>Agaricomycetes</taxon>
        <taxon>Polyporales</taxon>
        <taxon>Meruliaceae</taxon>
        <taxon>Phlebia</taxon>
    </lineage>
</organism>
<evidence type="ECO:0000313" key="2">
    <source>
        <dbReference type="Proteomes" id="UP001148662"/>
    </source>
</evidence>
<protein>
    <submittedName>
        <fullName evidence="1">Uncharacterized protein</fullName>
    </submittedName>
</protein>
<comment type="caution">
    <text evidence="1">The sequence shown here is derived from an EMBL/GenBank/DDBJ whole genome shotgun (WGS) entry which is preliminary data.</text>
</comment>
<dbReference type="EMBL" id="JANHOG010001316">
    <property type="protein sequence ID" value="KAJ3539144.1"/>
    <property type="molecule type" value="Genomic_DNA"/>
</dbReference>
<sequence length="215" mass="23037">MEYAAAPLYGPIFSQVCDNSQTAFTCNGDVQRMAVSIGCLRRNARKAHPSTRLLCGEDAEAGIVRPSSYTSVSSLQAFVHRSTICGCIPDPDVPQDQNLSRDQFWSSPRKGYKGPGIPVFLHSSLALPTTQFISFTSHRFPSLCINLDASAQRKILDTTRAIIPLHSIVDMTTLSCSVSGVRVAHNAASTTKPDRPASSSSTIKASASAVGAVFF</sequence>
<gene>
    <name evidence="1" type="ORF">NM688_g6409</name>
</gene>
<accession>A0ACC1SGB0</accession>
<dbReference type="Proteomes" id="UP001148662">
    <property type="component" value="Unassembled WGS sequence"/>
</dbReference>
<proteinExistence type="predicted"/>
<name>A0ACC1SGB0_9APHY</name>
<reference evidence="1" key="1">
    <citation type="submission" date="2022-07" db="EMBL/GenBank/DDBJ databases">
        <title>Genome Sequence of Phlebia brevispora.</title>
        <authorList>
            <person name="Buettner E."/>
        </authorList>
    </citation>
    <scope>NUCLEOTIDE SEQUENCE</scope>
    <source>
        <strain evidence="1">MPL23</strain>
    </source>
</reference>